<feature type="binding site" evidence="4">
    <location>
        <position position="77"/>
    </location>
    <ligand>
        <name>substrate</name>
    </ligand>
</feature>
<dbReference type="PANTHER" id="PTHR32308:SF10">
    <property type="entry name" value="CITRATE LYASE SUBUNIT BETA"/>
    <property type="match status" value="1"/>
</dbReference>
<dbReference type="EMBL" id="JACIBT010000001">
    <property type="protein sequence ID" value="MBB3667454.1"/>
    <property type="molecule type" value="Genomic_DNA"/>
</dbReference>
<keyword evidence="8" id="KW-1185">Reference proteome</keyword>
<dbReference type="GO" id="GO:0008816">
    <property type="term" value="F:citryl-CoA lyase activity"/>
    <property type="evidence" value="ECO:0007669"/>
    <property type="project" value="UniProtKB-EC"/>
</dbReference>
<dbReference type="Proteomes" id="UP000547528">
    <property type="component" value="Unassembled WGS sequence"/>
</dbReference>
<keyword evidence="3 5" id="KW-0460">Magnesium</keyword>
<comment type="caution">
    <text evidence="7">The sequence shown here is derived from an EMBL/GenBank/DDBJ whole genome shotgun (WGS) entry which is preliminary data.</text>
</comment>
<protein>
    <submittedName>
        <fullName evidence="7">Citrate lyase subunit beta/citryl-CoA lyase</fullName>
        <ecNumber evidence="7">4.1.3.34</ecNumber>
    </submittedName>
</protein>
<evidence type="ECO:0000256" key="1">
    <source>
        <dbReference type="ARBA" id="ARBA00001946"/>
    </source>
</evidence>
<dbReference type="InterPro" id="IPR040442">
    <property type="entry name" value="Pyrv_kinase-like_dom_sf"/>
</dbReference>
<dbReference type="PANTHER" id="PTHR32308">
    <property type="entry name" value="LYASE BETA SUBUNIT, PUTATIVE (AFU_ORTHOLOGUE AFUA_4G13030)-RELATED"/>
    <property type="match status" value="1"/>
</dbReference>
<evidence type="ECO:0000256" key="3">
    <source>
        <dbReference type="ARBA" id="ARBA00022842"/>
    </source>
</evidence>
<dbReference type="SUPFAM" id="SSF51621">
    <property type="entry name" value="Phosphoenolpyruvate/pyruvate domain"/>
    <property type="match status" value="1"/>
</dbReference>
<comment type="cofactor">
    <cofactor evidence="1">
        <name>Mg(2+)</name>
        <dbReference type="ChEBI" id="CHEBI:18420"/>
    </cofactor>
</comment>
<keyword evidence="2 5" id="KW-0479">Metal-binding</keyword>
<dbReference type="RefSeq" id="WP_183357769.1">
    <property type="nucleotide sequence ID" value="NZ_BAABKR010000001.1"/>
</dbReference>
<dbReference type="InterPro" id="IPR015813">
    <property type="entry name" value="Pyrv/PenolPyrv_kinase-like_dom"/>
</dbReference>
<dbReference type="PIRSF" id="PIRSF015582">
    <property type="entry name" value="Cit_lyase_B"/>
    <property type="match status" value="1"/>
</dbReference>
<reference evidence="7 8" key="1">
    <citation type="submission" date="2020-08" db="EMBL/GenBank/DDBJ databases">
        <title>Sequencing the genomes of 1000 actinobacteria strains.</title>
        <authorList>
            <person name="Klenk H.-P."/>
        </authorList>
    </citation>
    <scope>NUCLEOTIDE SEQUENCE [LARGE SCALE GENOMIC DNA]</scope>
    <source>
        <strain evidence="7 8">DSM 28238</strain>
    </source>
</reference>
<accession>A0A7W5TUD6</accession>
<gene>
    <name evidence="7" type="ORF">FHX47_001047</name>
</gene>
<feature type="domain" description="HpcH/HpaI aldolase/citrate lyase" evidence="6">
    <location>
        <begin position="12"/>
        <end position="228"/>
    </location>
</feature>
<proteinExistence type="predicted"/>
<dbReference type="Pfam" id="PF03328">
    <property type="entry name" value="HpcH_HpaI"/>
    <property type="match status" value="1"/>
</dbReference>
<evidence type="ECO:0000256" key="2">
    <source>
        <dbReference type="ARBA" id="ARBA00022723"/>
    </source>
</evidence>
<feature type="binding site" evidence="5">
    <location>
        <position position="155"/>
    </location>
    <ligand>
        <name>Mg(2+)</name>
        <dbReference type="ChEBI" id="CHEBI:18420"/>
    </ligand>
</feature>
<evidence type="ECO:0000313" key="8">
    <source>
        <dbReference type="Proteomes" id="UP000547528"/>
    </source>
</evidence>
<dbReference type="AlphaFoldDB" id="A0A7W5TUD6"/>
<evidence type="ECO:0000313" key="7">
    <source>
        <dbReference type="EMBL" id="MBB3667454.1"/>
    </source>
</evidence>
<dbReference type="InterPro" id="IPR011206">
    <property type="entry name" value="Citrate_lyase_beta/mcl1/mcl2"/>
</dbReference>
<feature type="binding site" evidence="5">
    <location>
        <position position="129"/>
    </location>
    <ligand>
        <name>Mg(2+)</name>
        <dbReference type="ChEBI" id="CHEBI:18420"/>
    </ligand>
</feature>
<sequence length="294" mass="31689">MSSTVPQTSGPAMLFCPADRPERYAKALDRADSVIFDLEDAVAPEQKPAARQHLRRWCQDEQNHAYLEADPVRVVVRINAASTEDFAADLQALSGTGVRAVMLPKAESAQQIEKITEVLPEVCVLALCETPLGVIRSEQIAQHRTVSGLMWGSEDLIAAIGGSSSRTEQGQYRQVAQHSRAAVLLSATAFGKQAIDSIYADFSDAEGLAAEARDASASGFVLKANIHPSQVGVVRRAYAPSDEEVEYAQALLAEVHRSAGAVQFRGAMVDEPLIRHAENIVERAEKQEAGAPSE</sequence>
<evidence type="ECO:0000256" key="5">
    <source>
        <dbReference type="PIRSR" id="PIRSR015582-2"/>
    </source>
</evidence>
<organism evidence="7 8">
    <name type="scientific">Garicola koreensis</name>
    <dbReference type="NCBI Taxonomy" id="1262554"/>
    <lineage>
        <taxon>Bacteria</taxon>
        <taxon>Bacillati</taxon>
        <taxon>Actinomycetota</taxon>
        <taxon>Actinomycetes</taxon>
        <taxon>Micrococcales</taxon>
        <taxon>Micrococcaceae</taxon>
        <taxon>Garicola</taxon>
    </lineage>
</organism>
<dbReference type="Gene3D" id="3.20.20.60">
    <property type="entry name" value="Phosphoenolpyruvate-binding domains"/>
    <property type="match status" value="1"/>
</dbReference>
<evidence type="ECO:0000256" key="4">
    <source>
        <dbReference type="PIRSR" id="PIRSR015582-1"/>
    </source>
</evidence>
<keyword evidence="7" id="KW-0456">Lyase</keyword>
<dbReference type="GO" id="GO:0006107">
    <property type="term" value="P:oxaloacetate metabolic process"/>
    <property type="evidence" value="ECO:0007669"/>
    <property type="project" value="TreeGrafter"/>
</dbReference>
<dbReference type="GO" id="GO:0000287">
    <property type="term" value="F:magnesium ion binding"/>
    <property type="evidence" value="ECO:0007669"/>
    <property type="project" value="TreeGrafter"/>
</dbReference>
<dbReference type="EC" id="4.1.3.34" evidence="7"/>
<name>A0A7W5TUD6_9MICC</name>
<feature type="binding site" evidence="4">
    <location>
        <position position="129"/>
    </location>
    <ligand>
        <name>substrate</name>
    </ligand>
</feature>
<evidence type="ECO:0000259" key="6">
    <source>
        <dbReference type="Pfam" id="PF03328"/>
    </source>
</evidence>
<dbReference type="InterPro" id="IPR005000">
    <property type="entry name" value="Aldolase/citrate-lyase_domain"/>
</dbReference>